<accession>A0A517Q8A1</accession>
<keyword evidence="3" id="KW-1185">Reference proteome</keyword>
<name>A0A517Q8A1_9PLAN</name>
<dbReference type="Pfam" id="PF14355">
    <property type="entry name" value="Abi_C"/>
    <property type="match status" value="1"/>
</dbReference>
<dbReference type="InterPro" id="IPR026001">
    <property type="entry name" value="Abi-like_C"/>
</dbReference>
<organism evidence="2 3">
    <name type="scientific">Gimesia panareensis</name>
    <dbReference type="NCBI Taxonomy" id="2527978"/>
    <lineage>
        <taxon>Bacteria</taxon>
        <taxon>Pseudomonadati</taxon>
        <taxon>Planctomycetota</taxon>
        <taxon>Planctomycetia</taxon>
        <taxon>Planctomycetales</taxon>
        <taxon>Planctomycetaceae</taxon>
        <taxon>Gimesia</taxon>
    </lineage>
</organism>
<gene>
    <name evidence="2" type="ORF">Enr10x_31910</name>
</gene>
<dbReference type="RefSeq" id="WP_145450575.1">
    <property type="nucleotide sequence ID" value="NZ_CP037421.1"/>
</dbReference>
<evidence type="ECO:0000313" key="3">
    <source>
        <dbReference type="Proteomes" id="UP000315647"/>
    </source>
</evidence>
<sequence>MKISQRSIKALGKIVTGDEGLSPYRSGPQLVDLFNEYGANDVYGKGFPSRWMYAEESLRAMNGTDSLAAVVCHVFDPREFMDTDKDLEPAIDFVNKRLAYDGFNVVIERGKAKIRDTEGSAVQFSSPYGDGATDAHEFIDEQIEKSEQKILDGDFDGAITNARSLLEGIMRDIEIALDADAPKKYDGNMVKLYQRVQRGLNLEPSRPDIDNPLKQVLSGLSSIIGGVAAIRNRMSDAHVRSYKPSKHHAVLVVNAVKTLANFLYDTQEYQSLKAK</sequence>
<feature type="domain" description="Abortive infection protein-like C-terminal" evidence="1">
    <location>
        <begin position="191"/>
        <end position="264"/>
    </location>
</feature>
<protein>
    <recommendedName>
        <fullName evidence="1">Abortive infection protein-like C-terminal domain-containing protein</fullName>
    </recommendedName>
</protein>
<dbReference type="AlphaFoldDB" id="A0A517Q8A1"/>
<reference evidence="2 3" key="1">
    <citation type="submission" date="2019-03" db="EMBL/GenBank/DDBJ databases">
        <title>Deep-cultivation of Planctomycetes and their phenomic and genomic characterization uncovers novel biology.</title>
        <authorList>
            <person name="Wiegand S."/>
            <person name="Jogler M."/>
            <person name="Boedeker C."/>
            <person name="Pinto D."/>
            <person name="Vollmers J."/>
            <person name="Rivas-Marin E."/>
            <person name="Kohn T."/>
            <person name="Peeters S.H."/>
            <person name="Heuer A."/>
            <person name="Rast P."/>
            <person name="Oberbeckmann S."/>
            <person name="Bunk B."/>
            <person name="Jeske O."/>
            <person name="Meyerdierks A."/>
            <person name="Storesund J.E."/>
            <person name="Kallscheuer N."/>
            <person name="Luecker S."/>
            <person name="Lage O.M."/>
            <person name="Pohl T."/>
            <person name="Merkel B.J."/>
            <person name="Hornburger P."/>
            <person name="Mueller R.-W."/>
            <person name="Bruemmer F."/>
            <person name="Labrenz M."/>
            <person name="Spormann A.M."/>
            <person name="Op den Camp H."/>
            <person name="Overmann J."/>
            <person name="Amann R."/>
            <person name="Jetten M.S.M."/>
            <person name="Mascher T."/>
            <person name="Medema M.H."/>
            <person name="Devos D.P."/>
            <person name="Kaster A.-K."/>
            <person name="Ovreas L."/>
            <person name="Rohde M."/>
            <person name="Galperin M.Y."/>
            <person name="Jogler C."/>
        </authorList>
    </citation>
    <scope>NUCLEOTIDE SEQUENCE [LARGE SCALE GENOMIC DNA]</scope>
    <source>
        <strain evidence="2 3">Enr10</strain>
    </source>
</reference>
<dbReference type="EMBL" id="CP037421">
    <property type="protein sequence ID" value="QDT27856.1"/>
    <property type="molecule type" value="Genomic_DNA"/>
</dbReference>
<dbReference type="Proteomes" id="UP000315647">
    <property type="component" value="Chromosome"/>
</dbReference>
<evidence type="ECO:0000313" key="2">
    <source>
        <dbReference type="EMBL" id="QDT27856.1"/>
    </source>
</evidence>
<evidence type="ECO:0000259" key="1">
    <source>
        <dbReference type="Pfam" id="PF14355"/>
    </source>
</evidence>
<proteinExistence type="predicted"/>